<keyword evidence="3" id="KW-1185">Reference proteome</keyword>
<evidence type="ECO:0000313" key="3">
    <source>
        <dbReference type="Proteomes" id="UP000007797"/>
    </source>
</evidence>
<feature type="signal peptide" evidence="1">
    <location>
        <begin position="1"/>
        <end position="25"/>
    </location>
</feature>
<feature type="chain" id="PRO_5003313344" description="Secreted protein" evidence="1">
    <location>
        <begin position="26"/>
        <end position="161"/>
    </location>
</feature>
<accession>F4PTA3</accession>
<evidence type="ECO:0000256" key="1">
    <source>
        <dbReference type="SAM" id="SignalP"/>
    </source>
</evidence>
<proteinExistence type="predicted"/>
<dbReference type="RefSeq" id="XP_004358689.1">
    <property type="nucleotide sequence ID" value="XM_004358632.1"/>
</dbReference>
<dbReference type="GeneID" id="14874166"/>
<dbReference type="KEGG" id="dfa:DFA_00704"/>
<gene>
    <name evidence="2" type="ORF">DFA_00704</name>
</gene>
<keyword evidence="1" id="KW-0732">Signal</keyword>
<dbReference type="Proteomes" id="UP000007797">
    <property type="component" value="Unassembled WGS sequence"/>
</dbReference>
<sequence length="161" mass="18761">MNNEEGCCAASLTVSSLLLFCTCTAVPKREGGFGWKERERERDGWYGMVIMSNLKTEELYIPIYTDQIEVLFFINIDWWITGTTGMETLQPVLSLSTCCFPIATSLPTKKKDKEKSLIRCFDSFIHSFIHSQQHTTFDYLRQTEKERSRKTIIQQQIIRDR</sequence>
<evidence type="ECO:0008006" key="4">
    <source>
        <dbReference type="Google" id="ProtNLM"/>
    </source>
</evidence>
<dbReference type="AlphaFoldDB" id="F4PTA3"/>
<dbReference type="EMBL" id="GL883010">
    <property type="protein sequence ID" value="EGG20839.1"/>
    <property type="molecule type" value="Genomic_DNA"/>
</dbReference>
<reference evidence="3" key="1">
    <citation type="journal article" date="2011" name="Genome Res.">
        <title>Phylogeny-wide analysis of social amoeba genomes highlights ancient origins for complex intercellular communication.</title>
        <authorList>
            <person name="Heidel A.J."/>
            <person name="Lawal H.M."/>
            <person name="Felder M."/>
            <person name="Schilde C."/>
            <person name="Helps N.R."/>
            <person name="Tunggal B."/>
            <person name="Rivero F."/>
            <person name="John U."/>
            <person name="Schleicher M."/>
            <person name="Eichinger L."/>
            <person name="Platzer M."/>
            <person name="Noegel A.A."/>
            <person name="Schaap P."/>
            <person name="Gloeckner G."/>
        </authorList>
    </citation>
    <scope>NUCLEOTIDE SEQUENCE [LARGE SCALE GENOMIC DNA]</scope>
    <source>
        <strain evidence="3">SH3</strain>
    </source>
</reference>
<protein>
    <recommendedName>
        <fullName evidence="4">Secreted protein</fullName>
    </recommendedName>
</protein>
<evidence type="ECO:0000313" key="2">
    <source>
        <dbReference type="EMBL" id="EGG20839.1"/>
    </source>
</evidence>
<name>F4PTA3_CACFS</name>
<organism evidence="2 3">
    <name type="scientific">Cavenderia fasciculata</name>
    <name type="common">Slime mold</name>
    <name type="synonym">Dictyostelium fasciculatum</name>
    <dbReference type="NCBI Taxonomy" id="261658"/>
    <lineage>
        <taxon>Eukaryota</taxon>
        <taxon>Amoebozoa</taxon>
        <taxon>Evosea</taxon>
        <taxon>Eumycetozoa</taxon>
        <taxon>Dictyostelia</taxon>
        <taxon>Acytosteliales</taxon>
        <taxon>Cavenderiaceae</taxon>
        <taxon>Cavenderia</taxon>
    </lineage>
</organism>